<feature type="region of interest" description="Disordered" evidence="1">
    <location>
        <begin position="237"/>
        <end position="263"/>
    </location>
</feature>
<feature type="compositionally biased region" description="Polar residues" evidence="1">
    <location>
        <begin position="118"/>
        <end position="137"/>
    </location>
</feature>
<dbReference type="AlphaFoldDB" id="A0A6J8EHS1"/>
<evidence type="ECO:0000313" key="2">
    <source>
        <dbReference type="EMBL" id="CAC5420164.1"/>
    </source>
</evidence>
<reference evidence="2 3" key="1">
    <citation type="submission" date="2020-06" db="EMBL/GenBank/DDBJ databases">
        <authorList>
            <person name="Li R."/>
            <person name="Bekaert M."/>
        </authorList>
    </citation>
    <scope>NUCLEOTIDE SEQUENCE [LARGE SCALE GENOMIC DNA]</scope>
    <source>
        <strain evidence="3">wild</strain>
    </source>
</reference>
<dbReference type="InterPro" id="IPR016617">
    <property type="entry name" value="ARMC1"/>
</dbReference>
<dbReference type="OrthoDB" id="17335at2759"/>
<organism evidence="2 3">
    <name type="scientific">Mytilus coruscus</name>
    <name type="common">Sea mussel</name>
    <dbReference type="NCBI Taxonomy" id="42192"/>
    <lineage>
        <taxon>Eukaryota</taxon>
        <taxon>Metazoa</taxon>
        <taxon>Spiralia</taxon>
        <taxon>Lophotrochozoa</taxon>
        <taxon>Mollusca</taxon>
        <taxon>Bivalvia</taxon>
        <taxon>Autobranchia</taxon>
        <taxon>Pteriomorphia</taxon>
        <taxon>Mytilida</taxon>
        <taxon>Mytiloidea</taxon>
        <taxon>Mytilidae</taxon>
        <taxon>Mytilinae</taxon>
        <taxon>Mytilus</taxon>
    </lineage>
</organism>
<name>A0A6J8EHS1_MYTCO</name>
<dbReference type="Proteomes" id="UP000507470">
    <property type="component" value="Unassembled WGS sequence"/>
</dbReference>
<accession>A0A6J8EHS1</accession>
<evidence type="ECO:0000313" key="3">
    <source>
        <dbReference type="Proteomes" id="UP000507470"/>
    </source>
</evidence>
<gene>
    <name evidence="2" type="ORF">MCOR_52421</name>
</gene>
<proteinExistence type="predicted"/>
<dbReference type="PANTHER" id="PTHR46840">
    <property type="entry name" value="ARMADILLO REPEAT-CONTAINING PROTEIN 1"/>
    <property type="match status" value="1"/>
</dbReference>
<evidence type="ECO:0000256" key="1">
    <source>
        <dbReference type="SAM" id="MobiDB-lite"/>
    </source>
</evidence>
<sequence length="300" mass="33648">MQENRGYKSLSADALTSLKTMASDSKKRGFIVKDGTFLGGLVVVLSNPDVKIVVTALETLILLAEVSEYRPTLSTFIGLNEQVEILLNREDENIANLAERLYDLLTQKPEKHAPLKDSFNTSGTKLRQGSSKNKSVNGGRTKHIILQMRGLVVKNDKDVVMRLLLHVKGVVSITFDLNQKRCIMRTKQDVKPEILAQAVAKSQTMTAQQVVRDENGEEKLIAFGSNMRDVDKENTTLPDYLPEDVDSPKAHTKPLARNKADNKREGGWLSSAATFITNSFYWIRRIVHRTWQGSPKIHYA</sequence>
<dbReference type="EMBL" id="CACVKT020009075">
    <property type="protein sequence ID" value="CAC5420164.1"/>
    <property type="molecule type" value="Genomic_DNA"/>
</dbReference>
<feature type="region of interest" description="Disordered" evidence="1">
    <location>
        <begin position="113"/>
        <end position="137"/>
    </location>
</feature>
<protein>
    <submittedName>
        <fullName evidence="2">ARMC1</fullName>
    </submittedName>
</protein>
<keyword evidence="3" id="KW-1185">Reference proteome</keyword>
<dbReference type="PANTHER" id="PTHR46840:SF2">
    <property type="entry name" value="ARMADILLO REPEAT-CONTAINING PROTEIN 1"/>
    <property type="match status" value="1"/>
</dbReference>